<comment type="caution">
    <text evidence="2">The sequence shown here is derived from an EMBL/GenBank/DDBJ whole genome shotgun (WGS) entry which is preliminary data.</text>
</comment>
<gene>
    <name evidence="2" type="ORF">AGR4A_Lc40031</name>
</gene>
<evidence type="ECO:0000313" key="3">
    <source>
        <dbReference type="Proteomes" id="UP000192074"/>
    </source>
</evidence>
<reference evidence="2 3" key="1">
    <citation type="submission" date="2016-01" db="EMBL/GenBank/DDBJ databases">
        <authorList>
            <person name="Regsiter A."/>
            <person name="william w."/>
        </authorList>
    </citation>
    <scope>NUCLEOTIDE SEQUENCE [LARGE SCALE GENOMIC DNA]</scope>
    <source>
        <strain evidence="2 3">B6</strain>
    </source>
</reference>
<feature type="region of interest" description="Disordered" evidence="1">
    <location>
        <begin position="27"/>
        <end position="51"/>
    </location>
</feature>
<name>A0A822V1V7_AGRTU</name>
<protein>
    <submittedName>
        <fullName evidence="2">Uncharacterized protein</fullName>
    </submittedName>
</protein>
<sequence>MGGTHGPDLRRKRTVCEGRNVSASSFVSRCDNHGDQGKAEKRKGSAPRARQFRSYAGMTRIRFKGPAQRHLSTVRCSPRKSLFCKSSFINVNVPPPIRRQARSRVPVSICVLVIEEIRFIEN</sequence>
<accession>A0A822V1V7</accession>
<organism evidence="2 3">
    <name type="scientific">Agrobacterium tumefaciens str. B6</name>
    <dbReference type="NCBI Taxonomy" id="1183423"/>
    <lineage>
        <taxon>Bacteria</taxon>
        <taxon>Pseudomonadati</taxon>
        <taxon>Pseudomonadota</taxon>
        <taxon>Alphaproteobacteria</taxon>
        <taxon>Hyphomicrobiales</taxon>
        <taxon>Rhizobiaceae</taxon>
        <taxon>Rhizobium/Agrobacterium group</taxon>
        <taxon>Agrobacterium</taxon>
        <taxon>Agrobacterium tumefaciens complex</taxon>
    </lineage>
</organism>
<dbReference type="AlphaFoldDB" id="A0A822V1V7"/>
<feature type="compositionally biased region" description="Basic and acidic residues" evidence="1">
    <location>
        <begin position="30"/>
        <end position="43"/>
    </location>
</feature>
<evidence type="ECO:0000256" key="1">
    <source>
        <dbReference type="SAM" id="MobiDB-lite"/>
    </source>
</evidence>
<evidence type="ECO:0000313" key="2">
    <source>
        <dbReference type="EMBL" id="CVI21659.1"/>
    </source>
</evidence>
<dbReference type="Proteomes" id="UP000192074">
    <property type="component" value="Unassembled WGS sequence"/>
</dbReference>
<proteinExistence type="predicted"/>
<dbReference type="EMBL" id="FCNL01000034">
    <property type="protein sequence ID" value="CVI21659.1"/>
    <property type="molecule type" value="Genomic_DNA"/>
</dbReference>